<proteinExistence type="predicted"/>
<reference evidence="2" key="1">
    <citation type="journal article" date="2011" name="Genetics">
        <title>Massive changes in genome architecture accompany the transition to self-fertility in the filamentous fungus Neurospora tetrasperma.</title>
        <authorList>
            <person name="Ellison C.E."/>
            <person name="Stajich J.E."/>
            <person name="Jacobson D.J."/>
            <person name="Natvig D.O."/>
            <person name="Lapidus A."/>
            <person name="Foster B."/>
            <person name="Aerts A."/>
            <person name="Riley R."/>
            <person name="Lindquist E.A."/>
            <person name="Grigoriev I.V."/>
            <person name="Taylor J.W."/>
        </authorList>
    </citation>
    <scope>NUCLEOTIDE SEQUENCE [LARGE SCALE GENOMIC DNA]</scope>
    <source>
        <strain evidence="2">FGSC 2508 / P0657</strain>
    </source>
</reference>
<dbReference type="GeneID" id="20828844"/>
<evidence type="ECO:0000313" key="1">
    <source>
        <dbReference type="EMBL" id="EGO59514.1"/>
    </source>
</evidence>
<dbReference type="EMBL" id="GL891303">
    <property type="protein sequence ID" value="EGO59514.1"/>
    <property type="molecule type" value="Genomic_DNA"/>
</dbReference>
<dbReference type="AlphaFoldDB" id="F8MGU5"/>
<dbReference type="RefSeq" id="XP_009849739.1">
    <property type="nucleotide sequence ID" value="XM_009851437.1"/>
</dbReference>
<accession>F8MGU5</accession>
<dbReference type="Proteomes" id="UP000008065">
    <property type="component" value="Unassembled WGS sequence"/>
</dbReference>
<dbReference type="VEuPathDB" id="FungiDB:NEUTE1DRAFT_61023"/>
<sequence>MTKQGLKAFRPNTHVYYNRPSHLSQRCSSPAMHGVWEIEQTNISHLIHLQLRPIDNNRPAEASLIYSTPLSTVRHCISDA</sequence>
<protein>
    <submittedName>
        <fullName evidence="1">Uncharacterized protein</fullName>
    </submittedName>
</protein>
<keyword evidence="2" id="KW-1185">Reference proteome</keyword>
<dbReference type="HOGENOM" id="CLU_2590340_0_0_1"/>
<dbReference type="KEGG" id="nte:NEUTE1DRAFT61023"/>
<gene>
    <name evidence="1" type="ORF">NEUTE1DRAFT_61023</name>
</gene>
<name>F8MGU5_NEUT8</name>
<evidence type="ECO:0000313" key="2">
    <source>
        <dbReference type="Proteomes" id="UP000008065"/>
    </source>
</evidence>
<organism evidence="1 2">
    <name type="scientific">Neurospora tetrasperma (strain FGSC 2508 / ATCC MYA-4615 / P0657)</name>
    <dbReference type="NCBI Taxonomy" id="510951"/>
    <lineage>
        <taxon>Eukaryota</taxon>
        <taxon>Fungi</taxon>
        <taxon>Dikarya</taxon>
        <taxon>Ascomycota</taxon>
        <taxon>Pezizomycotina</taxon>
        <taxon>Sordariomycetes</taxon>
        <taxon>Sordariomycetidae</taxon>
        <taxon>Sordariales</taxon>
        <taxon>Sordariaceae</taxon>
        <taxon>Neurospora</taxon>
    </lineage>
</organism>